<evidence type="ECO:0000313" key="2">
    <source>
        <dbReference type="EMBL" id="CAL1716193.1"/>
    </source>
</evidence>
<feature type="region of interest" description="Disordered" evidence="1">
    <location>
        <begin position="1"/>
        <end position="39"/>
    </location>
</feature>
<gene>
    <name evidence="2" type="ORF">GFSPODELE1_LOCUS10638</name>
</gene>
<feature type="compositionally biased region" description="Pro residues" evidence="1">
    <location>
        <begin position="1"/>
        <end position="12"/>
    </location>
</feature>
<dbReference type="EMBL" id="OZ037952">
    <property type="protein sequence ID" value="CAL1716193.1"/>
    <property type="molecule type" value="Genomic_DNA"/>
</dbReference>
<dbReference type="InterPro" id="IPR053729">
    <property type="entry name" value="MAD2L1BP_domain_sf"/>
</dbReference>
<organism evidence="2 3">
    <name type="scientific">Somion occarium</name>
    <dbReference type="NCBI Taxonomy" id="3059160"/>
    <lineage>
        <taxon>Eukaryota</taxon>
        <taxon>Fungi</taxon>
        <taxon>Dikarya</taxon>
        <taxon>Basidiomycota</taxon>
        <taxon>Agaricomycotina</taxon>
        <taxon>Agaricomycetes</taxon>
        <taxon>Polyporales</taxon>
        <taxon>Cerrenaceae</taxon>
        <taxon>Somion</taxon>
    </lineage>
</organism>
<accession>A0ABP1E839</accession>
<feature type="compositionally biased region" description="Low complexity" evidence="1">
    <location>
        <begin position="249"/>
        <end position="261"/>
    </location>
</feature>
<reference evidence="3" key="1">
    <citation type="submission" date="2024-04" db="EMBL/GenBank/DDBJ databases">
        <authorList>
            <person name="Shaw F."/>
            <person name="Minotto A."/>
        </authorList>
    </citation>
    <scope>NUCLEOTIDE SEQUENCE [LARGE SCALE GENOMIC DNA]</scope>
</reference>
<sequence>MLLSPAEPPPGASPNCSPSKASPTSNVVRQSPPSGRILVDRTNGITHHVSQDKARNEANRKRFRIPSVILDTDCISDTMAARLASSLISHVLFLKSQIPFPVAQLARMPGGRSNNRAAKKREDLINAIDTLSSHLNTTFIALSTAFAHRGTESNVSSHTKIVPEYTRPPTQAHIAIVLGPSVGAAKARIMFIVDGLEVKIWDARELPKESASRSPSPSIADGDKSDSDSVTESDDEVEESDGEGEDSEFGSLPPLSRSPSPCTEAQSEPPFQVWSEPSSQPSSAPLPSYKKREPLRDSPSRYSTPGTMPSSHISNQPNYEEQQQTLRVADRLLSRTLASACAEDDGGMSCELAPTQMHILLRAPRRFRHSAWIPRQNLTRSLEGTLDSFLKDSIVDDDAQEPILNQKKRATRIGVKTEGVWVGCKAQTTPIDFSSSGDGQEPSNEDDEMIWWVWDGKIAGFSDW</sequence>
<feature type="compositionally biased region" description="Low complexity" evidence="1">
    <location>
        <begin position="275"/>
        <end position="288"/>
    </location>
</feature>
<evidence type="ECO:0000256" key="1">
    <source>
        <dbReference type="SAM" id="MobiDB-lite"/>
    </source>
</evidence>
<dbReference type="Gene3D" id="3.30.900.20">
    <property type="match status" value="1"/>
</dbReference>
<feature type="compositionally biased region" description="Polar residues" evidence="1">
    <location>
        <begin position="300"/>
        <end position="322"/>
    </location>
</feature>
<name>A0ABP1E839_9APHY</name>
<evidence type="ECO:0000313" key="3">
    <source>
        <dbReference type="Proteomes" id="UP001497453"/>
    </source>
</evidence>
<protein>
    <submittedName>
        <fullName evidence="2">Uncharacterized protein</fullName>
    </submittedName>
</protein>
<feature type="compositionally biased region" description="Basic and acidic residues" evidence="1">
    <location>
        <begin position="290"/>
        <end position="299"/>
    </location>
</feature>
<feature type="compositionally biased region" description="Acidic residues" evidence="1">
    <location>
        <begin position="229"/>
        <end position="248"/>
    </location>
</feature>
<feature type="compositionally biased region" description="Polar residues" evidence="1">
    <location>
        <begin position="14"/>
        <end position="33"/>
    </location>
</feature>
<feature type="region of interest" description="Disordered" evidence="1">
    <location>
        <begin position="207"/>
        <end position="322"/>
    </location>
</feature>
<proteinExistence type="predicted"/>
<dbReference type="Proteomes" id="UP001497453">
    <property type="component" value="Chromosome 9"/>
</dbReference>
<keyword evidence="3" id="KW-1185">Reference proteome</keyword>